<name>A0A2S0MF50_9BURK</name>
<dbReference type="AlphaFoldDB" id="A0A2S0MF50"/>
<dbReference type="Proteomes" id="UP000239709">
    <property type="component" value="Chromosome"/>
</dbReference>
<dbReference type="EMBL" id="CP027666">
    <property type="protein sequence ID" value="AVO34391.1"/>
    <property type="molecule type" value="Genomic_DNA"/>
</dbReference>
<evidence type="ECO:0000313" key="1">
    <source>
        <dbReference type="EMBL" id="AVO34391.1"/>
    </source>
</evidence>
<evidence type="ECO:0000313" key="2">
    <source>
        <dbReference type="Proteomes" id="UP000239709"/>
    </source>
</evidence>
<accession>A0A2S0MF50</accession>
<proteinExistence type="predicted"/>
<dbReference type="KEGG" id="otk:C6570_09250"/>
<dbReference type="RefSeq" id="WP_106702944.1">
    <property type="nucleotide sequence ID" value="NZ_CP027666.1"/>
</dbReference>
<gene>
    <name evidence="1" type="ORF">C6570_09250</name>
</gene>
<reference evidence="1 2" key="1">
    <citation type="submission" date="2018-03" db="EMBL/GenBank/DDBJ databases">
        <title>Genome sequencing of Ottowia sp.</title>
        <authorList>
            <person name="Kim S.-J."/>
            <person name="Heo J."/>
            <person name="Kwon S.-W."/>
        </authorList>
    </citation>
    <scope>NUCLEOTIDE SEQUENCE [LARGE SCALE GENOMIC DNA]</scope>
    <source>
        <strain evidence="1 2">KADR8-3</strain>
    </source>
</reference>
<protein>
    <submittedName>
        <fullName evidence="1">Uncharacterized protein</fullName>
    </submittedName>
</protein>
<sequence>MRAIEIFRLRRVRDKPRALAAMQAHAGLNADEARTVVNQAVGGGKPVLRLPDDAAARQCIAALLPTGFVARFAAAPGFDAQGRAEAAILAAVPHLPAAISDRAGALLLQGDWESALAVCLQGAQDALGNAAQQGLQEAAIEVGLQMGWQGNG</sequence>
<organism evidence="1 2">
    <name type="scientific">Ottowia oryzae</name>
    <dbReference type="NCBI Taxonomy" id="2109914"/>
    <lineage>
        <taxon>Bacteria</taxon>
        <taxon>Pseudomonadati</taxon>
        <taxon>Pseudomonadota</taxon>
        <taxon>Betaproteobacteria</taxon>
        <taxon>Burkholderiales</taxon>
        <taxon>Comamonadaceae</taxon>
        <taxon>Ottowia</taxon>
    </lineage>
</organism>
<keyword evidence="2" id="KW-1185">Reference proteome</keyword>